<evidence type="ECO:0000256" key="6">
    <source>
        <dbReference type="ARBA" id="ARBA00023065"/>
    </source>
</evidence>
<gene>
    <name evidence="10" type="ORF">SGUI_0338</name>
</gene>
<evidence type="ECO:0000256" key="8">
    <source>
        <dbReference type="SAM" id="Phobius"/>
    </source>
</evidence>
<dbReference type="RefSeq" id="WP_066635497.1">
    <property type="nucleotide sequence ID" value="NZ_CP014989.1"/>
</dbReference>
<evidence type="ECO:0000256" key="1">
    <source>
        <dbReference type="ARBA" id="ARBA00004651"/>
    </source>
</evidence>
<feature type="transmembrane region" description="Helical" evidence="8">
    <location>
        <begin position="387"/>
        <end position="405"/>
    </location>
</feature>
<evidence type="ECO:0000256" key="5">
    <source>
        <dbReference type="ARBA" id="ARBA00022989"/>
    </source>
</evidence>
<evidence type="ECO:0000313" key="11">
    <source>
        <dbReference type="Proteomes" id="UP000092482"/>
    </source>
</evidence>
<comment type="subcellular location">
    <subcellularLocation>
        <location evidence="1">Cell membrane</location>
        <topology evidence="1">Multi-pass membrane protein</topology>
    </subcellularLocation>
</comment>
<keyword evidence="6" id="KW-0406">Ion transport</keyword>
<keyword evidence="11" id="KW-1185">Reference proteome</keyword>
<dbReference type="GO" id="GO:0015297">
    <property type="term" value="F:antiporter activity"/>
    <property type="evidence" value="ECO:0007669"/>
    <property type="project" value="UniProtKB-KW"/>
</dbReference>
<feature type="transmembrane region" description="Helical" evidence="8">
    <location>
        <begin position="31"/>
        <end position="53"/>
    </location>
</feature>
<keyword evidence="4 8" id="KW-0812">Transmembrane</keyword>
<dbReference type="EMBL" id="CP014989">
    <property type="protein sequence ID" value="ANS77734.1"/>
    <property type="molecule type" value="Genomic_DNA"/>
</dbReference>
<keyword evidence="5 8" id="KW-1133">Transmembrane helix</keyword>
<dbReference type="PANTHER" id="PTHR32507:SF8">
    <property type="entry name" value="CNH1P"/>
    <property type="match status" value="1"/>
</dbReference>
<evidence type="ECO:0000256" key="4">
    <source>
        <dbReference type="ARBA" id="ARBA00022692"/>
    </source>
</evidence>
<dbReference type="OrthoDB" id="9810860at2"/>
<evidence type="ECO:0000256" key="3">
    <source>
        <dbReference type="ARBA" id="ARBA00022449"/>
    </source>
</evidence>
<dbReference type="AlphaFoldDB" id="A0A1B1N8J0"/>
<feature type="transmembrane region" description="Helical" evidence="8">
    <location>
        <begin position="417"/>
        <end position="441"/>
    </location>
</feature>
<organism evidence="10 11">
    <name type="scientific">Serinicoccus hydrothermalis</name>
    <dbReference type="NCBI Taxonomy" id="1758689"/>
    <lineage>
        <taxon>Bacteria</taxon>
        <taxon>Bacillati</taxon>
        <taxon>Actinomycetota</taxon>
        <taxon>Actinomycetes</taxon>
        <taxon>Micrococcales</taxon>
        <taxon>Ornithinimicrobiaceae</taxon>
        <taxon>Serinicoccus</taxon>
    </lineage>
</organism>
<feature type="transmembrane region" description="Helical" evidence="8">
    <location>
        <begin position="267"/>
        <end position="298"/>
    </location>
</feature>
<feature type="transmembrane region" description="Helical" evidence="8">
    <location>
        <begin position="199"/>
        <end position="221"/>
    </location>
</feature>
<feature type="domain" description="Cation/H+ exchanger transmembrane" evidence="9">
    <location>
        <begin position="17"/>
        <end position="146"/>
    </location>
</feature>
<feature type="transmembrane region" description="Helical" evidence="8">
    <location>
        <begin position="318"/>
        <end position="335"/>
    </location>
</feature>
<dbReference type="PATRIC" id="fig|1758689.4.peg.344"/>
<dbReference type="KEGG" id="serj:SGUI_0338"/>
<feature type="transmembrane region" description="Helical" evidence="8">
    <location>
        <begin position="102"/>
        <end position="122"/>
    </location>
</feature>
<name>A0A1B1N8J0_9MICO</name>
<dbReference type="PANTHER" id="PTHR32507">
    <property type="entry name" value="NA(+)/H(+) ANTIPORTER 1"/>
    <property type="match status" value="1"/>
</dbReference>
<feature type="transmembrane region" description="Helical" evidence="8">
    <location>
        <begin position="228"/>
        <end position="247"/>
    </location>
</feature>
<sequence>MTSDLVFLLGGAVLLVAVALPSLLTRAWLSAPVILIVVGALVGLLPVGSQFAFDPTNQRETIEHVTEFTVLVALMGVGLALDRPLSWRNRASWRTWKATWTLLGIAMPLTIAGVFLLGWWGLGLGAAQALLLGAVLSPTDPVLASDVQVAGPATRHRGEDERDEDGDDVLAEELGEDEIVDDDEVRFALTSEAGLNDALAFPFVYAAIFLATLGPVTAWGWRWLAWDLVGRIVIGLVVGLAVGWLLAHVAFRSRRQVLRLAEQGEALLALAAMLLAYGVAEVAQGYGFLAVFVCAMTIRSQARRHEFHEHMHGVIERLERVLTLVVLLFVGIALTDGALEDLDWRGVLVGVALVAVVRPVSGWVALAVGRWRLADEAHRPLAGRERAITAFFGIRGVGTLYYLAYALSEASWTGERWLWSTCVFTVVLSVVVHGVLVTPVMTRLERDRERLSARP</sequence>
<evidence type="ECO:0000313" key="10">
    <source>
        <dbReference type="EMBL" id="ANS77734.1"/>
    </source>
</evidence>
<feature type="transmembrane region" description="Helical" evidence="8">
    <location>
        <begin position="65"/>
        <end position="81"/>
    </location>
</feature>
<dbReference type="GO" id="GO:1902600">
    <property type="term" value="P:proton transmembrane transport"/>
    <property type="evidence" value="ECO:0007669"/>
    <property type="project" value="InterPro"/>
</dbReference>
<feature type="transmembrane region" description="Helical" evidence="8">
    <location>
        <begin position="347"/>
        <end position="366"/>
    </location>
</feature>
<evidence type="ECO:0000259" key="9">
    <source>
        <dbReference type="Pfam" id="PF00999"/>
    </source>
</evidence>
<dbReference type="GO" id="GO:0005886">
    <property type="term" value="C:plasma membrane"/>
    <property type="evidence" value="ECO:0007669"/>
    <property type="project" value="UniProtKB-SubCell"/>
</dbReference>
<feature type="transmembrane region" description="Helical" evidence="8">
    <location>
        <begin position="6"/>
        <end position="24"/>
    </location>
</feature>
<keyword evidence="3" id="KW-0050">Antiport</keyword>
<keyword evidence="7 8" id="KW-0472">Membrane</keyword>
<dbReference type="Pfam" id="PF00999">
    <property type="entry name" value="Na_H_Exchanger"/>
    <property type="match status" value="2"/>
</dbReference>
<proteinExistence type="predicted"/>
<dbReference type="InterPro" id="IPR006153">
    <property type="entry name" value="Cation/H_exchanger_TM"/>
</dbReference>
<evidence type="ECO:0000256" key="7">
    <source>
        <dbReference type="ARBA" id="ARBA00023136"/>
    </source>
</evidence>
<feature type="domain" description="Cation/H+ exchanger transmembrane" evidence="9">
    <location>
        <begin position="189"/>
        <end position="442"/>
    </location>
</feature>
<protein>
    <submittedName>
        <fullName evidence="10">Na+/H+ antiporter</fullName>
    </submittedName>
</protein>
<accession>A0A1B1N8J0</accession>
<dbReference type="STRING" id="1758689.SGUI_0338"/>
<dbReference type="Proteomes" id="UP000092482">
    <property type="component" value="Chromosome"/>
</dbReference>
<keyword evidence="2" id="KW-0813">Transport</keyword>
<evidence type="ECO:0000256" key="2">
    <source>
        <dbReference type="ARBA" id="ARBA00022448"/>
    </source>
</evidence>
<reference evidence="10 11" key="1">
    <citation type="submission" date="2016-03" db="EMBL/GenBank/DDBJ databases">
        <title>Shallow-sea hydrothermal system.</title>
        <authorList>
            <person name="Tang K."/>
        </authorList>
    </citation>
    <scope>NUCLEOTIDE SEQUENCE [LARGE SCALE GENOMIC DNA]</scope>
    <source>
        <strain evidence="10 11">JLT9</strain>
    </source>
</reference>